<dbReference type="SUPFAM" id="SSF51735">
    <property type="entry name" value="NAD(P)-binding Rossmann-fold domains"/>
    <property type="match status" value="1"/>
</dbReference>
<evidence type="ECO:0000259" key="1">
    <source>
        <dbReference type="Pfam" id="PF01408"/>
    </source>
</evidence>
<dbReference type="Gene3D" id="3.40.50.720">
    <property type="entry name" value="NAD(P)-binding Rossmann-like Domain"/>
    <property type="match status" value="1"/>
</dbReference>
<dbReference type="InterPro" id="IPR000683">
    <property type="entry name" value="Gfo/Idh/MocA-like_OxRdtase_N"/>
</dbReference>
<dbReference type="InterPro" id="IPR036291">
    <property type="entry name" value="NAD(P)-bd_dom_sf"/>
</dbReference>
<dbReference type="OrthoDB" id="9800252at2"/>
<name>A0A198ALI6_9BACL</name>
<dbReference type="AlphaFoldDB" id="A0A198ALI6"/>
<sequence length="328" mass="36847">MKAILVGLGSAGFSWYKRLRERGLLAAVVEVDPSMKEKMGDDPFPFYTSLEEALDKTRADFLVNVTSPMMHTKVNAAAFDRGLAVLCEKPISFNYQDSIQIVARAARERIPFMIAENYRRMPYIRKTKQLIDAGAIGALSSLDIQFYRYHQVQRRYTVRILDDIGVHHFDLLRYFTGKEGTAIQAKLFNPVNGWLEEGATLNAYAFIELEGGITAAYQASIASKGTETPWSGNWRIEGTEGALEVRDKEIYVIRDQTCIKVEDFSGIDETDTLTEFLASLQEQRESETSGQDYLKTQALVHYACVASDTGLTQTIHVPQITENGEITT</sequence>
<dbReference type="STRING" id="1850517.A8708_07065"/>
<dbReference type="PANTHER" id="PTHR43708:SF8">
    <property type="entry name" value="OXIDOREDUCTASE"/>
    <property type="match status" value="1"/>
</dbReference>
<evidence type="ECO:0000259" key="2">
    <source>
        <dbReference type="Pfam" id="PF22725"/>
    </source>
</evidence>
<organism evidence="3 4">
    <name type="scientific">Paenibacillus oryzisoli</name>
    <dbReference type="NCBI Taxonomy" id="1850517"/>
    <lineage>
        <taxon>Bacteria</taxon>
        <taxon>Bacillati</taxon>
        <taxon>Bacillota</taxon>
        <taxon>Bacilli</taxon>
        <taxon>Bacillales</taxon>
        <taxon>Paenibacillaceae</taxon>
        <taxon>Paenibacillus</taxon>
    </lineage>
</organism>
<dbReference type="Pfam" id="PF22725">
    <property type="entry name" value="GFO_IDH_MocA_C3"/>
    <property type="match status" value="1"/>
</dbReference>
<dbReference type="Pfam" id="PF01408">
    <property type="entry name" value="GFO_IDH_MocA"/>
    <property type="match status" value="1"/>
</dbReference>
<reference evidence="3 4" key="1">
    <citation type="submission" date="2016-05" db="EMBL/GenBank/DDBJ databases">
        <title>Paenibacillus sp. 1ZS3-15 nov., isolated from the rhizosphere soil.</title>
        <authorList>
            <person name="Zhang X.X."/>
            <person name="Zhang J."/>
        </authorList>
    </citation>
    <scope>NUCLEOTIDE SEQUENCE [LARGE SCALE GENOMIC DNA]</scope>
    <source>
        <strain evidence="3 4">1ZS3-15</strain>
    </source>
</reference>
<dbReference type="PANTHER" id="PTHR43708">
    <property type="entry name" value="CONSERVED EXPRESSED OXIDOREDUCTASE (EUROFUNG)"/>
    <property type="match status" value="1"/>
</dbReference>
<protein>
    <submittedName>
        <fullName evidence="3">Oxidoreductase</fullName>
    </submittedName>
</protein>
<accession>A0A198ALI6</accession>
<dbReference type="RefSeq" id="WP_068662350.1">
    <property type="nucleotide sequence ID" value="NZ_LYPB01000047.1"/>
</dbReference>
<dbReference type="InterPro" id="IPR055170">
    <property type="entry name" value="GFO_IDH_MocA-like_dom"/>
</dbReference>
<evidence type="ECO:0000313" key="3">
    <source>
        <dbReference type="EMBL" id="OAS21886.1"/>
    </source>
</evidence>
<dbReference type="Proteomes" id="UP000078454">
    <property type="component" value="Unassembled WGS sequence"/>
</dbReference>
<proteinExistence type="predicted"/>
<comment type="caution">
    <text evidence="3">The sequence shown here is derived from an EMBL/GenBank/DDBJ whole genome shotgun (WGS) entry which is preliminary data.</text>
</comment>
<dbReference type="EMBL" id="LYPB01000047">
    <property type="protein sequence ID" value="OAS21886.1"/>
    <property type="molecule type" value="Genomic_DNA"/>
</dbReference>
<feature type="domain" description="Gfo/Idh/MocA-like oxidoreductase N-terminal" evidence="1">
    <location>
        <begin position="4"/>
        <end position="109"/>
    </location>
</feature>
<gene>
    <name evidence="3" type="ORF">A8708_07065</name>
</gene>
<dbReference type="Gene3D" id="3.30.360.10">
    <property type="entry name" value="Dihydrodipicolinate Reductase, domain 2"/>
    <property type="match status" value="1"/>
</dbReference>
<dbReference type="InterPro" id="IPR051317">
    <property type="entry name" value="Gfo/Idh/MocA_oxidoreduct"/>
</dbReference>
<feature type="domain" description="GFO/IDH/MocA-like oxidoreductase" evidence="2">
    <location>
        <begin position="124"/>
        <end position="244"/>
    </location>
</feature>
<dbReference type="GO" id="GO:0000166">
    <property type="term" value="F:nucleotide binding"/>
    <property type="evidence" value="ECO:0007669"/>
    <property type="project" value="InterPro"/>
</dbReference>
<dbReference type="SUPFAM" id="SSF55347">
    <property type="entry name" value="Glyceraldehyde-3-phosphate dehydrogenase-like, C-terminal domain"/>
    <property type="match status" value="1"/>
</dbReference>
<keyword evidence="4" id="KW-1185">Reference proteome</keyword>
<evidence type="ECO:0000313" key="4">
    <source>
        <dbReference type="Proteomes" id="UP000078454"/>
    </source>
</evidence>